<keyword evidence="2" id="KW-0812">Transmembrane</keyword>
<name>A0A2G4R848_9PROT</name>
<feature type="signal peptide" evidence="3">
    <location>
        <begin position="1"/>
        <end position="31"/>
    </location>
</feature>
<feature type="region of interest" description="Disordered" evidence="1">
    <location>
        <begin position="39"/>
        <end position="89"/>
    </location>
</feature>
<keyword evidence="2" id="KW-0472">Membrane</keyword>
<sequence>MTRLPRSFVSGLAAPALALLMSTAAPVAAFAQDAAAPAATAPAPDAAPSSAPAPAAAPDAAPAPAPEAPAASAPAEQAPPPAADTKEEANPYGLGALWSNGDIIARGVLLIMLTMSLGTWYIMITKFIEQARLFAAAKEATKSFWT</sequence>
<organism evidence="4 5">
    <name type="scientific">Acetobacter pomorum</name>
    <dbReference type="NCBI Taxonomy" id="65959"/>
    <lineage>
        <taxon>Bacteria</taxon>
        <taxon>Pseudomonadati</taxon>
        <taxon>Pseudomonadota</taxon>
        <taxon>Alphaproteobacteria</taxon>
        <taxon>Acetobacterales</taxon>
        <taxon>Acetobacteraceae</taxon>
        <taxon>Acetobacter</taxon>
    </lineage>
</organism>
<dbReference type="AlphaFoldDB" id="A0A2G4R848"/>
<keyword evidence="3" id="KW-0732">Signal</keyword>
<dbReference type="Proteomes" id="UP000228751">
    <property type="component" value="Unassembled WGS sequence"/>
</dbReference>
<evidence type="ECO:0000313" key="5">
    <source>
        <dbReference type="Proteomes" id="UP000228751"/>
    </source>
</evidence>
<proteinExistence type="predicted"/>
<dbReference type="InterPro" id="IPR006311">
    <property type="entry name" value="TAT_signal"/>
</dbReference>
<feature type="transmembrane region" description="Helical" evidence="2">
    <location>
        <begin position="103"/>
        <end position="124"/>
    </location>
</feature>
<gene>
    <name evidence="4" type="ORF">CSR02_15290</name>
</gene>
<evidence type="ECO:0000256" key="2">
    <source>
        <dbReference type="SAM" id="Phobius"/>
    </source>
</evidence>
<dbReference type="EMBL" id="PEBQ01000205">
    <property type="protein sequence ID" value="PHY92738.1"/>
    <property type="molecule type" value="Genomic_DNA"/>
</dbReference>
<keyword evidence="5" id="KW-1185">Reference proteome</keyword>
<feature type="non-terminal residue" evidence="4">
    <location>
        <position position="146"/>
    </location>
</feature>
<evidence type="ECO:0000256" key="3">
    <source>
        <dbReference type="SAM" id="SignalP"/>
    </source>
</evidence>
<keyword evidence="2" id="KW-1133">Transmembrane helix</keyword>
<feature type="compositionally biased region" description="Low complexity" evidence="1">
    <location>
        <begin position="39"/>
        <end position="60"/>
    </location>
</feature>
<accession>A0A2G4R848</accession>
<reference evidence="4 5" key="1">
    <citation type="submission" date="2017-10" db="EMBL/GenBank/DDBJ databases">
        <title>Genomic analysis of the genus Acetobacter.</title>
        <authorList>
            <person name="Kim K.H."/>
            <person name="Chun B.H."/>
            <person name="Son A.R."/>
            <person name="Jeon C.O."/>
        </authorList>
    </citation>
    <scope>NUCLEOTIDE SEQUENCE [LARGE SCALE GENOMIC DNA]</scope>
    <source>
        <strain evidence="4 5">LHT 2458</strain>
    </source>
</reference>
<comment type="caution">
    <text evidence="4">The sequence shown here is derived from an EMBL/GenBank/DDBJ whole genome shotgun (WGS) entry which is preliminary data.</text>
</comment>
<dbReference type="PROSITE" id="PS51318">
    <property type="entry name" value="TAT"/>
    <property type="match status" value="1"/>
</dbReference>
<protein>
    <submittedName>
        <fullName evidence="4">Biopolymer transporter ExbB</fullName>
    </submittedName>
</protein>
<evidence type="ECO:0000313" key="4">
    <source>
        <dbReference type="EMBL" id="PHY92738.1"/>
    </source>
</evidence>
<evidence type="ECO:0000256" key="1">
    <source>
        <dbReference type="SAM" id="MobiDB-lite"/>
    </source>
</evidence>
<feature type="chain" id="PRO_5013592685" evidence="3">
    <location>
        <begin position="32"/>
        <end position="146"/>
    </location>
</feature>